<evidence type="ECO:0000256" key="1">
    <source>
        <dbReference type="ARBA" id="ARBA00022801"/>
    </source>
</evidence>
<dbReference type="SMART" id="SM00065">
    <property type="entry name" value="GAF"/>
    <property type="match status" value="1"/>
</dbReference>
<evidence type="ECO:0000313" key="5">
    <source>
        <dbReference type="Proteomes" id="UP000093592"/>
    </source>
</evidence>
<dbReference type="SUPFAM" id="SSF55781">
    <property type="entry name" value="GAF domain-like"/>
    <property type="match status" value="1"/>
</dbReference>
<name>A0A1A2YZG0_9MYCO</name>
<dbReference type="SUPFAM" id="SSF81606">
    <property type="entry name" value="PP2C-like"/>
    <property type="match status" value="1"/>
</dbReference>
<dbReference type="InterPro" id="IPR036457">
    <property type="entry name" value="PPM-type-like_dom_sf"/>
</dbReference>
<dbReference type="Proteomes" id="UP000093592">
    <property type="component" value="Unassembled WGS sequence"/>
</dbReference>
<dbReference type="InterPro" id="IPR003018">
    <property type="entry name" value="GAF"/>
</dbReference>
<dbReference type="SMART" id="SM00331">
    <property type="entry name" value="PP2C_SIG"/>
    <property type="match status" value="1"/>
</dbReference>
<protein>
    <recommendedName>
        <fullName evidence="6">Serine/threonine protein phosphatase</fullName>
    </recommendedName>
</protein>
<dbReference type="EMBL" id="LZKJ01000166">
    <property type="protein sequence ID" value="OBI42306.1"/>
    <property type="molecule type" value="Genomic_DNA"/>
</dbReference>
<dbReference type="InterPro" id="IPR029016">
    <property type="entry name" value="GAF-like_dom_sf"/>
</dbReference>
<evidence type="ECO:0000313" key="4">
    <source>
        <dbReference type="EMBL" id="OBI42306.1"/>
    </source>
</evidence>
<dbReference type="InterPro" id="IPR052016">
    <property type="entry name" value="Bact_Sigma-Reg"/>
</dbReference>
<feature type="domain" description="GAF" evidence="2">
    <location>
        <begin position="32"/>
        <end position="177"/>
    </location>
</feature>
<dbReference type="OrthoDB" id="5241041at2"/>
<evidence type="ECO:0000259" key="2">
    <source>
        <dbReference type="SMART" id="SM00065"/>
    </source>
</evidence>
<sequence>MTTEETLPQSDAERVEAARMRAVARYSILDTPPDGAFDRIARIAARVFHTAMATVTIVDTDRIWFKATHGLTDVSQIGRDPGLCASAILNDATYLVRDALTDPRTVDNPLVHGEMGIRFYAAAPIVTADGHRLGTVNVLDTEPQEPTDEAMATLAELAAITMDELELRLSALNTLRRERERREQSERDRNTIADYAAVLQRSLLPPTLPDIPGLTLAAHYYPASPTQVGGDFYDVFPLGGGRWAFFLGDVEGHGAAAAALTSLIRYTLRATALRFRDPRDALAELNAVLVRDPNENRFCTVLFGVLEPSPDGDGAQIAVATGGHPPALLLDAASGEVNKVRSARGMLVGAVADAVFDACSLRLRRGCTLLLYTDGIIEARPDGENSFGEDRLVAFASRHVRLPAPGLLEEFADLIPTLRPSDDVALLAFTAR</sequence>
<dbReference type="Gene3D" id="3.60.40.10">
    <property type="entry name" value="PPM-type phosphatase domain"/>
    <property type="match status" value="1"/>
</dbReference>
<dbReference type="PANTHER" id="PTHR43156">
    <property type="entry name" value="STAGE II SPORULATION PROTEIN E-RELATED"/>
    <property type="match status" value="1"/>
</dbReference>
<evidence type="ECO:0008006" key="6">
    <source>
        <dbReference type="Google" id="ProtNLM"/>
    </source>
</evidence>
<evidence type="ECO:0000259" key="3">
    <source>
        <dbReference type="SMART" id="SM00331"/>
    </source>
</evidence>
<dbReference type="AlphaFoldDB" id="A0A1A2YZG0"/>
<proteinExistence type="predicted"/>
<dbReference type="GO" id="GO:0016791">
    <property type="term" value="F:phosphatase activity"/>
    <property type="evidence" value="ECO:0007669"/>
    <property type="project" value="TreeGrafter"/>
</dbReference>
<dbReference type="PANTHER" id="PTHR43156:SF2">
    <property type="entry name" value="STAGE II SPORULATION PROTEIN E"/>
    <property type="match status" value="1"/>
</dbReference>
<keyword evidence="1" id="KW-0378">Hydrolase</keyword>
<dbReference type="Pfam" id="PF01590">
    <property type="entry name" value="GAF"/>
    <property type="match status" value="1"/>
</dbReference>
<reference evidence="5" key="1">
    <citation type="submission" date="2016-06" db="EMBL/GenBank/DDBJ databases">
        <authorList>
            <person name="Sutton G."/>
            <person name="Brinkac L."/>
            <person name="Sanka R."/>
            <person name="Adams M."/>
            <person name="Lau E."/>
            <person name="Sam S."/>
            <person name="Sreng N."/>
            <person name="Him V."/>
            <person name="Kerleguer A."/>
            <person name="Cheng S."/>
        </authorList>
    </citation>
    <scope>NUCLEOTIDE SEQUENCE [LARGE SCALE GENOMIC DNA]</scope>
    <source>
        <strain evidence="5">E861</strain>
    </source>
</reference>
<dbReference type="Pfam" id="PF07228">
    <property type="entry name" value="SpoIIE"/>
    <property type="match status" value="1"/>
</dbReference>
<comment type="caution">
    <text evidence="4">The sequence shown here is derived from an EMBL/GenBank/DDBJ whole genome shotgun (WGS) entry which is preliminary data.</text>
</comment>
<gene>
    <name evidence="4" type="ORF">A5707_06555</name>
</gene>
<feature type="domain" description="PPM-type phosphatase" evidence="3">
    <location>
        <begin position="211"/>
        <end position="431"/>
    </location>
</feature>
<organism evidence="4 5">
    <name type="scientific">Mycobacterium kyorinense</name>
    <dbReference type="NCBI Taxonomy" id="487514"/>
    <lineage>
        <taxon>Bacteria</taxon>
        <taxon>Bacillati</taxon>
        <taxon>Actinomycetota</taxon>
        <taxon>Actinomycetes</taxon>
        <taxon>Mycobacteriales</taxon>
        <taxon>Mycobacteriaceae</taxon>
        <taxon>Mycobacterium</taxon>
    </lineage>
</organism>
<accession>A0A1A2YZG0</accession>
<dbReference type="InterPro" id="IPR001932">
    <property type="entry name" value="PPM-type_phosphatase-like_dom"/>
</dbReference>
<dbReference type="Gene3D" id="3.30.450.40">
    <property type="match status" value="1"/>
</dbReference>